<evidence type="ECO:0000313" key="2">
    <source>
        <dbReference type="Proteomes" id="UP000721861"/>
    </source>
</evidence>
<proteinExistence type="predicted"/>
<comment type="caution">
    <text evidence="1">The sequence shown here is derived from an EMBL/GenBank/DDBJ whole genome shotgun (WGS) entry which is preliminary data.</text>
</comment>
<protein>
    <recommendedName>
        <fullName evidence="3">DUF4374 domain-containing protein</fullName>
    </recommendedName>
</protein>
<evidence type="ECO:0008006" key="3">
    <source>
        <dbReference type="Google" id="ProtNLM"/>
    </source>
</evidence>
<dbReference type="Proteomes" id="UP000721861">
    <property type="component" value="Unassembled WGS sequence"/>
</dbReference>
<organism evidence="1 2">
    <name type="scientific">Carboxylicivirga mesophila</name>
    <dbReference type="NCBI Taxonomy" id="1166478"/>
    <lineage>
        <taxon>Bacteria</taxon>
        <taxon>Pseudomonadati</taxon>
        <taxon>Bacteroidota</taxon>
        <taxon>Bacteroidia</taxon>
        <taxon>Marinilabiliales</taxon>
        <taxon>Marinilabiliaceae</taxon>
        <taxon>Carboxylicivirga</taxon>
    </lineage>
</organism>
<accession>A0ABS5K6B3</accession>
<keyword evidence="2" id="KW-1185">Reference proteome</keyword>
<evidence type="ECO:0000313" key="1">
    <source>
        <dbReference type="EMBL" id="MBS2210447.1"/>
    </source>
</evidence>
<dbReference type="Pfam" id="PF16407">
    <property type="entry name" value="PKD_2"/>
    <property type="match status" value="1"/>
</dbReference>
<gene>
    <name evidence="1" type="ORF">KEM09_03495</name>
</gene>
<sequence>MKTYILLLALVLMVLGGCLKDEGNYDYIDLNEVEEITGIEEFYSITKFEDVLLINPEISYKLGDDDAYEYEWSLSHWEYDDELGERVNYEIIISQEKNLEFVADHTIPYKDLFGQFKVNNTTTGVTYTTNFELRVQNAYQYGYFFLCEKDMNSEMFLIRDNGKTIENLYQTLTGMPLVGKPYCMESIRSGIYNDLVIFTSDGPDYGAVMNFDNMDYKWPAVKCFHEENVGSEPMVVNVCSQPDRDIFTIVNGKYYFTGGMAFGDYKPYIGIDVPAVEENCDYVDEMGMALAYLHTTDEGDLYALGSWGAINKVEIGGETVQLPGTCHFMAPEPGGHMYQGGVNTHFIYTDNDGTVNEMVLHAKLDFSTWSNAYTLARTNVFPAPALINAETKFVNSYSERYFYFSSENKIYRYNYDAPEDAPALIVELPEGQMISYLYLDYIQEGWSKYDDKFVVGTYDNSGTNNGSVYFVNLDGTIDTKHEHVCGKIIDLEVKK</sequence>
<name>A0ABS5K6B3_9BACT</name>
<dbReference type="PROSITE" id="PS51257">
    <property type="entry name" value="PROKAR_LIPOPROTEIN"/>
    <property type="match status" value="1"/>
</dbReference>
<reference evidence="1 2" key="1">
    <citation type="journal article" date="2014" name="Int. J. Syst. Evol. Microbiol.">
        <title>Carboxylicivirga gen. nov. in the family Marinilabiliaceae with two novel species, Carboxylicivirga mesophila sp. nov. and Carboxylicivirga taeanensis sp. nov., and reclassification of Cytophaga fermentans as Saccharicrinis fermentans gen. nov., comb. nov.</title>
        <authorList>
            <person name="Yang S.H."/>
            <person name="Seo H.S."/>
            <person name="Woo J.H."/>
            <person name="Oh H.M."/>
            <person name="Jang H."/>
            <person name="Lee J.H."/>
            <person name="Kim S.J."/>
            <person name="Kwon K.K."/>
        </authorList>
    </citation>
    <scope>NUCLEOTIDE SEQUENCE [LARGE SCALE GENOMIC DNA]</scope>
    <source>
        <strain evidence="1 2">JCM 18290</strain>
    </source>
</reference>
<dbReference type="EMBL" id="JAGUCN010000002">
    <property type="protein sequence ID" value="MBS2210447.1"/>
    <property type="molecule type" value="Genomic_DNA"/>
</dbReference>
<dbReference type="RefSeq" id="WP_212225593.1">
    <property type="nucleotide sequence ID" value="NZ_JAGUCN010000002.1"/>
</dbReference>
<dbReference type="InterPro" id="IPR032183">
    <property type="entry name" value="PKD-like"/>
</dbReference>